<keyword evidence="3 7" id="KW-0812">Transmembrane</keyword>
<keyword evidence="10" id="KW-1185">Reference proteome</keyword>
<feature type="transmembrane region" description="Helical" evidence="7">
    <location>
        <begin position="43"/>
        <end position="63"/>
    </location>
</feature>
<dbReference type="Pfam" id="PF00892">
    <property type="entry name" value="EamA"/>
    <property type="match status" value="2"/>
</dbReference>
<dbReference type="GO" id="GO:0022857">
    <property type="term" value="F:transmembrane transporter activity"/>
    <property type="evidence" value="ECO:0007669"/>
    <property type="project" value="InterPro"/>
</dbReference>
<evidence type="ECO:0000256" key="3">
    <source>
        <dbReference type="ARBA" id="ARBA00022692"/>
    </source>
</evidence>
<feature type="transmembrane region" description="Helical" evidence="7">
    <location>
        <begin position="357"/>
        <end position="376"/>
    </location>
</feature>
<evidence type="ECO:0000256" key="5">
    <source>
        <dbReference type="ARBA" id="ARBA00023136"/>
    </source>
</evidence>
<feature type="transmembrane region" description="Helical" evidence="7">
    <location>
        <begin position="265"/>
        <end position="285"/>
    </location>
</feature>
<feature type="transmembrane region" description="Helical" evidence="7">
    <location>
        <begin position="305"/>
        <end position="324"/>
    </location>
</feature>
<dbReference type="PANTHER" id="PTHR31218">
    <property type="entry name" value="WAT1-RELATED PROTEIN"/>
    <property type="match status" value="1"/>
</dbReference>
<accession>A0A151T7Y7</accession>
<name>A0A151T7Y7_CAJCA</name>
<evidence type="ECO:0000256" key="4">
    <source>
        <dbReference type="ARBA" id="ARBA00022989"/>
    </source>
</evidence>
<dbReference type="GO" id="GO:0016020">
    <property type="term" value="C:membrane"/>
    <property type="evidence" value="ECO:0007669"/>
    <property type="project" value="UniProtKB-SubCell"/>
</dbReference>
<sequence>MKKLCNVVQGLRPVLLMIVVQIAFAGVNIFYKIVVNDGMSLRIIVAYRFLFATAFVAPLALILERNKRTNLNMTWTVLFQSFLCGLFGNFLQTKRYLLLQCKIQQHFHRFRCARGILIVQRECYFQVQILCHLLGGTLAQNFYLQALSLTSATFASAMANLVPAITFILAVSFGLERLNLGTAAGKAKIVGTLIGISGAMVLTFVKGKEINFGTFHLNLLHHQNGAHTATSAKHILGALFALASGISYALWLITQAKMSERYPCIYSSTALMSLWGAIQSTVFALCLERDWSQWRLGWNIRLFTAAYSGVVVSGVMVVVISWCIKMRGPLFASVFNPLMLVMVALAGTTMLNEKLHLGSIIGAVLIVSGLYVVIWGKSKEMQKKNQLMPAESPNESNTVEIVVSSQVEDKSNRNETHENGAQVDRDINDDGHEEHNSH</sequence>
<comment type="similarity">
    <text evidence="2">Belongs to the drug/metabolite transporter (DMT) superfamily. Plant drug/metabolite exporter (P-DME) (TC 2.A.7.4) family.</text>
</comment>
<dbReference type="Proteomes" id="UP000075243">
    <property type="component" value="Chromosome 8"/>
</dbReference>
<dbReference type="Gramene" id="C.cajan_17181.t">
    <property type="protein sequence ID" value="C.cajan_17181.t"/>
    <property type="gene ID" value="C.cajan_17181"/>
</dbReference>
<gene>
    <name evidence="9" type="ORF">KK1_017690</name>
</gene>
<dbReference type="InterPro" id="IPR037185">
    <property type="entry name" value="EmrE-like"/>
</dbReference>
<dbReference type="AlphaFoldDB" id="A0A151T7Y7"/>
<feature type="transmembrane region" description="Helical" evidence="7">
    <location>
        <begin position="75"/>
        <end position="92"/>
    </location>
</feature>
<protein>
    <submittedName>
        <fullName evidence="9">Auxin-induced protein 5NG4</fullName>
    </submittedName>
</protein>
<feature type="compositionally biased region" description="Basic and acidic residues" evidence="6">
    <location>
        <begin position="407"/>
        <end position="438"/>
    </location>
</feature>
<comment type="subcellular location">
    <subcellularLocation>
        <location evidence="1">Membrane</location>
        <topology evidence="1">Multi-pass membrane protein</topology>
    </subcellularLocation>
</comment>
<feature type="transmembrane region" description="Helical" evidence="7">
    <location>
        <begin position="12"/>
        <end position="31"/>
    </location>
</feature>
<keyword evidence="4 7" id="KW-1133">Transmembrane helix</keyword>
<dbReference type="InterPro" id="IPR030184">
    <property type="entry name" value="WAT1-related"/>
</dbReference>
<dbReference type="InterPro" id="IPR000620">
    <property type="entry name" value="EamA_dom"/>
</dbReference>
<feature type="transmembrane region" description="Helical" evidence="7">
    <location>
        <begin position="187"/>
        <end position="205"/>
    </location>
</feature>
<evidence type="ECO:0000256" key="1">
    <source>
        <dbReference type="ARBA" id="ARBA00004141"/>
    </source>
</evidence>
<evidence type="ECO:0000259" key="8">
    <source>
        <dbReference type="Pfam" id="PF00892"/>
    </source>
</evidence>
<dbReference type="OMA" id="SIGQNMY"/>
<evidence type="ECO:0000256" key="7">
    <source>
        <dbReference type="SAM" id="Phobius"/>
    </source>
</evidence>
<feature type="transmembrane region" description="Helical" evidence="7">
    <location>
        <begin position="152"/>
        <end position="175"/>
    </location>
</feature>
<evidence type="ECO:0000256" key="6">
    <source>
        <dbReference type="SAM" id="MobiDB-lite"/>
    </source>
</evidence>
<feature type="transmembrane region" description="Helical" evidence="7">
    <location>
        <begin position="235"/>
        <end position="253"/>
    </location>
</feature>
<reference evidence="9 10" key="1">
    <citation type="journal article" date="2012" name="Nat. Biotechnol.">
        <title>Draft genome sequence of pigeonpea (Cajanus cajan), an orphan legume crop of resource-poor farmers.</title>
        <authorList>
            <person name="Varshney R.K."/>
            <person name="Chen W."/>
            <person name="Li Y."/>
            <person name="Bharti A.K."/>
            <person name="Saxena R.K."/>
            <person name="Schlueter J.A."/>
            <person name="Donoghue M.T."/>
            <person name="Azam S."/>
            <person name="Fan G."/>
            <person name="Whaley A.M."/>
            <person name="Farmer A.D."/>
            <person name="Sheridan J."/>
            <person name="Iwata A."/>
            <person name="Tuteja R."/>
            <person name="Penmetsa R.V."/>
            <person name="Wu W."/>
            <person name="Upadhyaya H.D."/>
            <person name="Yang S.P."/>
            <person name="Shah T."/>
            <person name="Saxena K.B."/>
            <person name="Michael T."/>
            <person name="McCombie W.R."/>
            <person name="Yang B."/>
            <person name="Zhang G."/>
            <person name="Yang H."/>
            <person name="Wang J."/>
            <person name="Spillane C."/>
            <person name="Cook D.R."/>
            <person name="May G.D."/>
            <person name="Xu X."/>
            <person name="Jackson S.A."/>
        </authorList>
    </citation>
    <scope>NUCLEOTIDE SEQUENCE [LARGE SCALE GENOMIC DNA]</scope>
    <source>
        <strain evidence="10">cv. Asha</strain>
    </source>
</reference>
<feature type="domain" description="EamA" evidence="8">
    <location>
        <begin position="13"/>
        <end position="93"/>
    </location>
</feature>
<keyword evidence="5 7" id="KW-0472">Membrane</keyword>
<evidence type="ECO:0000313" key="9">
    <source>
        <dbReference type="EMBL" id="KYP63125.1"/>
    </source>
</evidence>
<evidence type="ECO:0000256" key="2">
    <source>
        <dbReference type="ARBA" id="ARBA00007635"/>
    </source>
</evidence>
<proteinExistence type="inferred from homology"/>
<dbReference type="EMBL" id="CM003610">
    <property type="protein sequence ID" value="KYP63125.1"/>
    <property type="molecule type" value="Genomic_DNA"/>
</dbReference>
<evidence type="ECO:0000313" key="10">
    <source>
        <dbReference type="Proteomes" id="UP000075243"/>
    </source>
</evidence>
<organism evidence="9 10">
    <name type="scientific">Cajanus cajan</name>
    <name type="common">Pigeon pea</name>
    <name type="synonym">Cajanus indicus</name>
    <dbReference type="NCBI Taxonomy" id="3821"/>
    <lineage>
        <taxon>Eukaryota</taxon>
        <taxon>Viridiplantae</taxon>
        <taxon>Streptophyta</taxon>
        <taxon>Embryophyta</taxon>
        <taxon>Tracheophyta</taxon>
        <taxon>Spermatophyta</taxon>
        <taxon>Magnoliopsida</taxon>
        <taxon>eudicotyledons</taxon>
        <taxon>Gunneridae</taxon>
        <taxon>Pentapetalae</taxon>
        <taxon>rosids</taxon>
        <taxon>fabids</taxon>
        <taxon>Fabales</taxon>
        <taxon>Fabaceae</taxon>
        <taxon>Papilionoideae</taxon>
        <taxon>50 kb inversion clade</taxon>
        <taxon>NPAAA clade</taxon>
        <taxon>indigoferoid/millettioid clade</taxon>
        <taxon>Phaseoleae</taxon>
        <taxon>Cajanus</taxon>
    </lineage>
</organism>
<feature type="domain" description="EamA" evidence="8">
    <location>
        <begin position="236"/>
        <end position="374"/>
    </location>
</feature>
<feature type="region of interest" description="Disordered" evidence="6">
    <location>
        <begin position="385"/>
        <end position="438"/>
    </location>
</feature>
<feature type="compositionally biased region" description="Polar residues" evidence="6">
    <location>
        <begin position="393"/>
        <end position="406"/>
    </location>
</feature>
<feature type="transmembrane region" description="Helical" evidence="7">
    <location>
        <begin position="331"/>
        <end position="351"/>
    </location>
</feature>
<dbReference type="SUPFAM" id="SSF103481">
    <property type="entry name" value="Multidrug resistance efflux transporter EmrE"/>
    <property type="match status" value="2"/>
</dbReference>